<dbReference type="Pfam" id="PF00814">
    <property type="entry name" value="TsaD"/>
    <property type="match status" value="1"/>
</dbReference>
<evidence type="ECO:0000313" key="3">
    <source>
        <dbReference type="Proteomes" id="UP000367750"/>
    </source>
</evidence>
<dbReference type="Proteomes" id="UP000367750">
    <property type="component" value="Unassembled WGS sequence"/>
</dbReference>
<dbReference type="PANTHER" id="PTHR11735">
    <property type="entry name" value="TRNA N6-ADENOSINE THREONYLCARBAMOYLTRANSFERASE"/>
    <property type="match status" value="1"/>
</dbReference>
<name>A0A5J5GA90_9BACL</name>
<dbReference type="AlphaFoldDB" id="A0A5J5GA90"/>
<organism evidence="2 3">
    <name type="scientific">Paenibacillus spiritus</name>
    <dbReference type="NCBI Taxonomy" id="2496557"/>
    <lineage>
        <taxon>Bacteria</taxon>
        <taxon>Bacillati</taxon>
        <taxon>Bacillota</taxon>
        <taxon>Bacilli</taxon>
        <taxon>Bacillales</taxon>
        <taxon>Paenibacillaceae</taxon>
        <taxon>Paenibacillus</taxon>
    </lineage>
</organism>
<dbReference type="Gene3D" id="3.30.420.40">
    <property type="match status" value="2"/>
</dbReference>
<reference evidence="2 3" key="1">
    <citation type="submission" date="2019-09" db="EMBL/GenBank/DDBJ databases">
        <title>Bacillus ochoae sp. nov., Paenibacillus whitsoniae sp. nov., Paenibacillus spiritus sp. nov. Isolated from the Mars Exploration Rover during spacecraft assembly.</title>
        <authorList>
            <person name="Seuylemezian A."/>
            <person name="Vaishampayan P."/>
        </authorList>
    </citation>
    <scope>NUCLEOTIDE SEQUENCE [LARGE SCALE GENOMIC DNA]</scope>
    <source>
        <strain evidence="2 3">MER_111</strain>
    </source>
</reference>
<dbReference type="PANTHER" id="PTHR11735:SF11">
    <property type="entry name" value="TRNA THREONYLCARBAMOYLADENOSINE BIOSYNTHESIS PROTEIN TSAB"/>
    <property type="match status" value="1"/>
</dbReference>
<dbReference type="InterPro" id="IPR022496">
    <property type="entry name" value="T6A_TsaB"/>
</dbReference>
<dbReference type="GO" id="GO:0005829">
    <property type="term" value="C:cytosol"/>
    <property type="evidence" value="ECO:0007669"/>
    <property type="project" value="TreeGrafter"/>
</dbReference>
<comment type="caution">
    <text evidence="2">The sequence shown here is derived from an EMBL/GenBank/DDBJ whole genome shotgun (WGS) entry which is preliminary data.</text>
</comment>
<keyword evidence="2" id="KW-0808">Transferase</keyword>
<feature type="domain" description="Gcp-like" evidence="1">
    <location>
        <begin position="41"/>
        <end position="110"/>
    </location>
</feature>
<dbReference type="InterPro" id="IPR043129">
    <property type="entry name" value="ATPase_NBD"/>
</dbReference>
<dbReference type="EMBL" id="VYKK01000012">
    <property type="protein sequence ID" value="KAA9004813.1"/>
    <property type="molecule type" value="Genomic_DNA"/>
</dbReference>
<accession>A0A5J5GA90</accession>
<dbReference type="GO" id="GO:0002949">
    <property type="term" value="P:tRNA threonylcarbamoyladenosine modification"/>
    <property type="evidence" value="ECO:0007669"/>
    <property type="project" value="InterPro"/>
</dbReference>
<sequence length="290" mass="30516">MNHDKSEPRKRLLALDTATAVLGVSVTENGRTLHEINAAGERNHSVHLLPLIGEALSASRTSGPKLAGIAVGIGPGSYTGTRIAVTAAKSLAWAWKVPVCGVSTLHALAWCGWSRAAGLDGGRRYSAEPRPEALAEPANAAAAYWIVPMLEARRGQTYTALFAAGGDRPAGAPPQRLAPDAIRLTADWLPELAGMLRDAEASGTAPGAVWFVGEPQKHTSAEQLAPLEGLAQAQAVPCELEGRWVGLLGELRLLEQPEGEDVHSLIPNYTQLSEAEANLRRAAAKEAGNT</sequence>
<evidence type="ECO:0000259" key="1">
    <source>
        <dbReference type="Pfam" id="PF00814"/>
    </source>
</evidence>
<evidence type="ECO:0000313" key="2">
    <source>
        <dbReference type="EMBL" id="KAA9004813.1"/>
    </source>
</evidence>
<dbReference type="RefSeq" id="WP_150457964.1">
    <property type="nucleotide sequence ID" value="NZ_VYKK01000012.1"/>
</dbReference>
<protein>
    <submittedName>
        <fullName evidence="2">tRNA (Adenosine(37)-N6)-threonylcarbamoyltransferase complex dimerization subunit type 1 TsaB</fullName>
    </submittedName>
</protein>
<dbReference type="OrthoDB" id="9784166at2"/>
<dbReference type="GO" id="GO:0016740">
    <property type="term" value="F:transferase activity"/>
    <property type="evidence" value="ECO:0007669"/>
    <property type="project" value="UniProtKB-KW"/>
</dbReference>
<dbReference type="InterPro" id="IPR000905">
    <property type="entry name" value="Gcp-like_dom"/>
</dbReference>
<keyword evidence="3" id="KW-1185">Reference proteome</keyword>
<proteinExistence type="predicted"/>
<dbReference type="NCBIfam" id="TIGR03725">
    <property type="entry name" value="T6A_YeaZ"/>
    <property type="match status" value="1"/>
</dbReference>
<gene>
    <name evidence="2" type="primary">tsaB</name>
    <name evidence="2" type="ORF">F4V43_09250</name>
</gene>
<dbReference type="SUPFAM" id="SSF53067">
    <property type="entry name" value="Actin-like ATPase domain"/>
    <property type="match status" value="1"/>
</dbReference>